<evidence type="ECO:0000313" key="7">
    <source>
        <dbReference type="Proteomes" id="UP001153642"/>
    </source>
</evidence>
<evidence type="ECO:0000313" key="6">
    <source>
        <dbReference type="EMBL" id="MDG3586652.1"/>
    </source>
</evidence>
<keyword evidence="2 5" id="KW-0812">Transmembrane</keyword>
<sequence length="161" mass="17716">MNYIDIVLGGLILFGLVRGFMKGLFIEVASLVALILGIYGAINFSYFIGDYLQDKVTWDQKYISLTAFALTFIGIIIIVSLLGKLLTKIANLVALGILNRILGALFGGLKIAVILGAVLIFIHKSNQTVQFIDQETIDSSVVYQPVKQLGDFVFNWVLRDA</sequence>
<dbReference type="Pfam" id="PF02674">
    <property type="entry name" value="Colicin_V"/>
    <property type="match status" value="1"/>
</dbReference>
<evidence type="ECO:0000256" key="1">
    <source>
        <dbReference type="ARBA" id="ARBA00004141"/>
    </source>
</evidence>
<keyword evidence="4 5" id="KW-0472">Membrane</keyword>
<dbReference type="PANTHER" id="PTHR37306:SF1">
    <property type="entry name" value="COLICIN V PRODUCTION PROTEIN"/>
    <property type="match status" value="1"/>
</dbReference>
<feature type="transmembrane region" description="Helical" evidence="5">
    <location>
        <begin position="101"/>
        <end position="122"/>
    </location>
</feature>
<dbReference type="PANTHER" id="PTHR37306">
    <property type="entry name" value="COLICIN V PRODUCTION PROTEIN"/>
    <property type="match status" value="1"/>
</dbReference>
<evidence type="ECO:0000256" key="2">
    <source>
        <dbReference type="ARBA" id="ARBA00022692"/>
    </source>
</evidence>
<proteinExistence type="predicted"/>
<evidence type="ECO:0000256" key="5">
    <source>
        <dbReference type="SAM" id="Phobius"/>
    </source>
</evidence>
<name>A0ABT6FTQ2_9FLAO</name>
<feature type="transmembrane region" description="Helical" evidence="5">
    <location>
        <begin position="61"/>
        <end position="81"/>
    </location>
</feature>
<dbReference type="InterPro" id="IPR003825">
    <property type="entry name" value="Colicin-V_CvpA"/>
</dbReference>
<dbReference type="EMBL" id="JAPMUA010000004">
    <property type="protein sequence ID" value="MDG3586652.1"/>
    <property type="molecule type" value="Genomic_DNA"/>
</dbReference>
<gene>
    <name evidence="6" type="ORF">OSR52_12315</name>
</gene>
<comment type="caution">
    <text evidence="6">The sequence shown here is derived from an EMBL/GenBank/DDBJ whole genome shotgun (WGS) entry which is preliminary data.</text>
</comment>
<organism evidence="6 7">
    <name type="scientific">Galbibacter pacificus</name>
    <dbReference type="NCBI Taxonomy" id="2996052"/>
    <lineage>
        <taxon>Bacteria</taxon>
        <taxon>Pseudomonadati</taxon>
        <taxon>Bacteroidota</taxon>
        <taxon>Flavobacteriia</taxon>
        <taxon>Flavobacteriales</taxon>
        <taxon>Flavobacteriaceae</taxon>
        <taxon>Galbibacter</taxon>
    </lineage>
</organism>
<accession>A0ABT6FTQ2</accession>
<evidence type="ECO:0000256" key="3">
    <source>
        <dbReference type="ARBA" id="ARBA00022989"/>
    </source>
</evidence>
<dbReference type="Proteomes" id="UP001153642">
    <property type="component" value="Unassembled WGS sequence"/>
</dbReference>
<keyword evidence="7" id="KW-1185">Reference proteome</keyword>
<keyword evidence="3 5" id="KW-1133">Transmembrane helix</keyword>
<dbReference type="RefSeq" id="WP_277900378.1">
    <property type="nucleotide sequence ID" value="NZ_JAPMUA010000004.1"/>
</dbReference>
<feature type="transmembrane region" description="Helical" evidence="5">
    <location>
        <begin position="29"/>
        <end position="49"/>
    </location>
</feature>
<evidence type="ECO:0000256" key="4">
    <source>
        <dbReference type="ARBA" id="ARBA00023136"/>
    </source>
</evidence>
<reference evidence="6" key="1">
    <citation type="submission" date="2022-11" db="EMBL/GenBank/DDBJ databases">
        <title>High-quality draft genome sequence of Galbibacter sp. strain CMA-7.</title>
        <authorList>
            <person name="Wei L."/>
            <person name="Dong C."/>
            <person name="Shao Z."/>
        </authorList>
    </citation>
    <scope>NUCLEOTIDE SEQUENCE</scope>
    <source>
        <strain evidence="6">CMA-7</strain>
    </source>
</reference>
<protein>
    <submittedName>
        <fullName evidence="6">CvpA family protein</fullName>
    </submittedName>
</protein>
<comment type="subcellular location">
    <subcellularLocation>
        <location evidence="1">Membrane</location>
        <topology evidence="1">Multi-pass membrane protein</topology>
    </subcellularLocation>
</comment>